<proteinExistence type="predicted"/>
<protein>
    <submittedName>
        <fullName evidence="1">Uncharacterized protein</fullName>
    </submittedName>
</protein>
<dbReference type="EMBL" id="HACM01004431">
    <property type="protein sequence ID" value="CRZ04873.1"/>
    <property type="molecule type" value="Transcribed_RNA"/>
</dbReference>
<organism evidence="1">
    <name type="scientific">Spongospora subterranea</name>
    <dbReference type="NCBI Taxonomy" id="70186"/>
    <lineage>
        <taxon>Eukaryota</taxon>
        <taxon>Sar</taxon>
        <taxon>Rhizaria</taxon>
        <taxon>Endomyxa</taxon>
        <taxon>Phytomyxea</taxon>
        <taxon>Plasmodiophorida</taxon>
        <taxon>Plasmodiophoridae</taxon>
        <taxon>Spongospora</taxon>
    </lineage>
</organism>
<evidence type="ECO:0000313" key="1">
    <source>
        <dbReference type="EMBL" id="CRZ04873.1"/>
    </source>
</evidence>
<reference evidence="1" key="1">
    <citation type="submission" date="2015-04" db="EMBL/GenBank/DDBJ databases">
        <title>The genome sequence of the plant pathogenic Rhizarian Plasmodiophora brassicae reveals insights in its biotrophic life cycle and the origin of chitin synthesis.</title>
        <authorList>
            <person name="Schwelm A."/>
            <person name="Fogelqvist J."/>
            <person name="Knaust A."/>
            <person name="Julke S."/>
            <person name="Lilja T."/>
            <person name="Dhandapani V."/>
            <person name="Bonilla-Rosso G."/>
            <person name="Karlsson M."/>
            <person name="Shevchenko A."/>
            <person name="Choi S.R."/>
            <person name="Kim H.G."/>
            <person name="Park J.Y."/>
            <person name="Lim Y.P."/>
            <person name="Ludwig-Muller J."/>
            <person name="Dixelius C."/>
        </authorList>
    </citation>
    <scope>NUCLEOTIDE SEQUENCE</scope>
    <source>
        <tissue evidence="1">Potato root galls</tissue>
    </source>
</reference>
<name>A0A0H5QS78_9EUKA</name>
<dbReference type="AlphaFoldDB" id="A0A0H5QS78"/>
<sequence length="118" mass="12599">MDRLVDAANKAMVHLSQPGSQIGVTAFLLSRLPSTRFDPLIDRLLILVPSGPEDENLVGVDQWSARQIIRSARCDFGVLTAGVLNFLRIYGGLCVNNIVDAVPFVGNAADGVHVGVSV</sequence>
<accession>A0A0H5QS78</accession>